<dbReference type="Ensembl" id="ENSNMLT00000032091.1">
    <property type="protein sequence ID" value="ENSNMLP00000028746.1"/>
    <property type="gene ID" value="ENSNMLG00000018254.1"/>
</dbReference>
<name>A0A8C6U393_9GOBI</name>
<evidence type="ECO:0000256" key="6">
    <source>
        <dbReference type="ARBA" id="ARBA00022989"/>
    </source>
</evidence>
<evidence type="ECO:0000313" key="13">
    <source>
        <dbReference type="Proteomes" id="UP000694523"/>
    </source>
</evidence>
<proteinExistence type="predicted"/>
<dbReference type="PANTHER" id="PTHR16795:SF14">
    <property type="entry name" value="LIMBIN"/>
    <property type="match status" value="1"/>
</dbReference>
<keyword evidence="10" id="KW-0175">Coiled coil</keyword>
<protein>
    <recommendedName>
        <fullName evidence="14">Limbin</fullName>
    </recommendedName>
</protein>
<dbReference type="Proteomes" id="UP000694523">
    <property type="component" value="Unplaced"/>
</dbReference>
<organism evidence="12 13">
    <name type="scientific">Neogobius melanostomus</name>
    <name type="common">round goby</name>
    <dbReference type="NCBI Taxonomy" id="47308"/>
    <lineage>
        <taxon>Eukaryota</taxon>
        <taxon>Metazoa</taxon>
        <taxon>Chordata</taxon>
        <taxon>Craniata</taxon>
        <taxon>Vertebrata</taxon>
        <taxon>Euteleostomi</taxon>
        <taxon>Actinopterygii</taxon>
        <taxon>Neopterygii</taxon>
        <taxon>Teleostei</taxon>
        <taxon>Neoteleostei</taxon>
        <taxon>Acanthomorphata</taxon>
        <taxon>Gobiaria</taxon>
        <taxon>Gobiiformes</taxon>
        <taxon>Gobioidei</taxon>
        <taxon>Gobiidae</taxon>
        <taxon>Benthophilinae</taxon>
        <taxon>Neogobiini</taxon>
        <taxon>Neogobius</taxon>
    </lineage>
</organism>
<comment type="subcellular location">
    <subcellularLocation>
        <location evidence="2">Cell membrane</location>
        <topology evidence="2">Single-pass membrane protein</topology>
    </subcellularLocation>
    <subcellularLocation>
        <location evidence="1">Cytoplasm</location>
        <location evidence="1">Cytoskeleton</location>
        <location evidence="1">Cilium basal body</location>
    </subcellularLocation>
</comment>
<feature type="coiled-coil region" evidence="10">
    <location>
        <begin position="248"/>
        <end position="287"/>
    </location>
</feature>
<dbReference type="GO" id="GO:0060170">
    <property type="term" value="C:ciliary membrane"/>
    <property type="evidence" value="ECO:0007669"/>
    <property type="project" value="TreeGrafter"/>
</dbReference>
<evidence type="ECO:0000256" key="8">
    <source>
        <dbReference type="ARBA" id="ARBA00023212"/>
    </source>
</evidence>
<keyword evidence="6" id="KW-1133">Transmembrane helix</keyword>
<evidence type="ECO:0000256" key="1">
    <source>
        <dbReference type="ARBA" id="ARBA00004120"/>
    </source>
</evidence>
<keyword evidence="13" id="KW-1185">Reference proteome</keyword>
<keyword evidence="5" id="KW-0812">Transmembrane</keyword>
<dbReference type="PANTHER" id="PTHR16795">
    <property type="entry name" value="LIMBIN/ELLIS-VAN CREVELD PROTEIN"/>
    <property type="match status" value="1"/>
</dbReference>
<evidence type="ECO:0000256" key="11">
    <source>
        <dbReference type="SAM" id="MobiDB-lite"/>
    </source>
</evidence>
<keyword evidence="3" id="KW-1003">Cell membrane</keyword>
<keyword evidence="7" id="KW-0472">Membrane</keyword>
<evidence type="ECO:0000256" key="2">
    <source>
        <dbReference type="ARBA" id="ARBA00004162"/>
    </source>
</evidence>
<keyword evidence="9" id="KW-0966">Cell projection</keyword>
<evidence type="ECO:0000256" key="4">
    <source>
        <dbReference type="ARBA" id="ARBA00022490"/>
    </source>
</evidence>
<evidence type="ECO:0000256" key="3">
    <source>
        <dbReference type="ARBA" id="ARBA00022475"/>
    </source>
</evidence>
<sequence length="900" mass="101908">MEEQWRPPVLRSQSRAAKFFPILCSVSFTAVLVFPQMKRGSDPPEVSFFLLIHNVASPALGSNLSQVSVRDSISGIVPVQSVGREVERGFQSFTIDALHAGSQVVLNYSAHITSTKSGVLELPAFLTFSNASQNDVNMFGPCISTFARHCIYFVTDHQFADCDGSADNLKDEAALENKMVDVMLLEEPQDMAQALESLEMSSLLHASNHLEAARLQIHKALLVALLSQEGRLLEVVQGQVMAAEGRLKEQLEAKMAALATRCNRETRDAMEAELHRQRKEQERAERLCQRAEPQNVLQCSLLLEKLHSLSQSRMQRHLLVRHEEASARVQREITEQRRAELHMIFSEELEEARGLERWTTARQLHCCTTLVLAERQAQRSFLVQSLQSIHSLISETFNSCSRALDDWLFHVRGCLEPLCDRAQQQVVLLRQRLEEALTEEKRALRCGLLQRRRERLSDMYCVHRQQLKALSSSPLPLDQAGLLQMFERWRNLLLCQCSEVSELVNRLDEEAAADIRKVTSRAQSHSAVVGSVLQAAFPPGERHLLQMGHTAPTQDPAQTDRLEAQMGTTREQLQGALQRELREQRDTRDKCRRLCSCQLALSEADLLQMKLEFHKCFCVMDRCLVLPPAVHRAKLHCALEEWSSEQEALMVKVWEQMQLDRQTSLHSQACVLSSRLLSGQLEKVQRRSRALQTWTALVSLQSLLIPELAQRDNMADVVHAHGEVSHLHMKKHLQQWLKMGEIYTLILFQELEFVCELVKLSEVPPDVLRETLRLLLPSLPESELLSVTEALCPKQSSGSSSTWNNCLAVKLREDVIRKEAGFAAEAPPSARAPPPLKLHPDETRPSDCPSPGYHGDDPTVRLFVFRDPPPPLHVQTPEGAARKRRRNFLNFKKNSVVPTL</sequence>
<dbReference type="AlphaFoldDB" id="A0A8C6U393"/>
<feature type="region of interest" description="Disordered" evidence="11">
    <location>
        <begin position="822"/>
        <end position="884"/>
    </location>
</feature>
<evidence type="ECO:0000256" key="5">
    <source>
        <dbReference type="ARBA" id="ARBA00022692"/>
    </source>
</evidence>
<evidence type="ECO:0000313" key="12">
    <source>
        <dbReference type="Ensembl" id="ENSNMLP00000028746.1"/>
    </source>
</evidence>
<dbReference type="InterPro" id="IPR026501">
    <property type="entry name" value="Limbin/EVC"/>
</dbReference>
<dbReference type="InterPro" id="IPR022076">
    <property type="entry name" value="Limbin"/>
</dbReference>
<dbReference type="GO" id="GO:0098797">
    <property type="term" value="C:plasma membrane protein complex"/>
    <property type="evidence" value="ECO:0007669"/>
    <property type="project" value="TreeGrafter"/>
</dbReference>
<reference evidence="12" key="2">
    <citation type="submission" date="2025-09" db="UniProtKB">
        <authorList>
            <consortium name="Ensembl"/>
        </authorList>
    </citation>
    <scope>IDENTIFICATION</scope>
</reference>
<reference evidence="12" key="1">
    <citation type="submission" date="2025-08" db="UniProtKB">
        <authorList>
            <consortium name="Ensembl"/>
        </authorList>
    </citation>
    <scope>IDENTIFICATION</scope>
</reference>
<keyword evidence="4" id="KW-0963">Cytoplasm</keyword>
<evidence type="ECO:0000256" key="9">
    <source>
        <dbReference type="ARBA" id="ARBA00023273"/>
    </source>
</evidence>
<evidence type="ECO:0000256" key="10">
    <source>
        <dbReference type="SAM" id="Coils"/>
    </source>
</evidence>
<dbReference type="Pfam" id="PF12297">
    <property type="entry name" value="EVC2_like"/>
    <property type="match status" value="3"/>
</dbReference>
<accession>A0A8C6U393</accession>
<evidence type="ECO:0008006" key="14">
    <source>
        <dbReference type="Google" id="ProtNLM"/>
    </source>
</evidence>
<dbReference type="GO" id="GO:0007224">
    <property type="term" value="P:smoothened signaling pathway"/>
    <property type="evidence" value="ECO:0007669"/>
    <property type="project" value="InterPro"/>
</dbReference>
<keyword evidence="8" id="KW-0206">Cytoskeleton</keyword>
<evidence type="ECO:0000256" key="7">
    <source>
        <dbReference type="ARBA" id="ARBA00023136"/>
    </source>
</evidence>